<accession>A0AAE8W844</accession>
<dbReference type="Proteomes" id="UP000318720">
    <property type="component" value="Unassembled WGS sequence"/>
</dbReference>
<protein>
    <submittedName>
        <fullName evidence="1">Uncharacterized protein</fullName>
    </submittedName>
</protein>
<comment type="caution">
    <text evidence="1">The sequence shown here is derived from an EMBL/GenBank/DDBJ whole genome shotgun (WGS) entry which is preliminary data.</text>
</comment>
<gene>
    <name evidence="1" type="ORF">Sipo8835_07060</name>
</gene>
<evidence type="ECO:0000313" key="1">
    <source>
        <dbReference type="EMBL" id="TQE37763.1"/>
    </source>
</evidence>
<name>A0AAE8W844_9ACTN</name>
<proteinExistence type="predicted"/>
<dbReference type="EMBL" id="SPAZ01000056">
    <property type="protein sequence ID" value="TQE37763.1"/>
    <property type="molecule type" value="Genomic_DNA"/>
</dbReference>
<dbReference type="AlphaFoldDB" id="A0AAE8W844"/>
<dbReference type="RefSeq" id="WP_141581188.1">
    <property type="nucleotide sequence ID" value="NZ_JARAVA010000184.1"/>
</dbReference>
<organism evidence="1 2">
    <name type="scientific">Streptomyces ipomoeae</name>
    <dbReference type="NCBI Taxonomy" id="103232"/>
    <lineage>
        <taxon>Bacteria</taxon>
        <taxon>Bacillati</taxon>
        <taxon>Actinomycetota</taxon>
        <taxon>Actinomycetes</taxon>
        <taxon>Kitasatosporales</taxon>
        <taxon>Streptomycetaceae</taxon>
        <taxon>Streptomyces</taxon>
    </lineage>
</organism>
<sequence length="79" mass="8291">MRKVISRRRLATRPAPWAVACPSYGTEQASLAFDSRTLRGASEPYQRALLAAARAAADVSGAGQLIPAPGAPGRDPHHA</sequence>
<evidence type="ECO:0000313" key="2">
    <source>
        <dbReference type="Proteomes" id="UP000318720"/>
    </source>
</evidence>
<reference evidence="1 2" key="1">
    <citation type="submission" date="2019-03" db="EMBL/GenBank/DDBJ databases">
        <title>Comparative genomic analyses of the sweetpotato soil rot pathogen, Streptomyces ipomoeae.</title>
        <authorList>
            <person name="Ruschel Soares N."/>
            <person name="Badger J.H."/>
            <person name="Huguet-Tapia J.C."/>
            <person name="Clark C.A."/>
            <person name="Pettis G.S."/>
        </authorList>
    </citation>
    <scope>NUCLEOTIDE SEQUENCE [LARGE SCALE GENOMIC DNA]</scope>
    <source>
        <strain evidence="1 2">88-35</strain>
    </source>
</reference>